<dbReference type="AlphaFoldDB" id="A0A7G9RJB9"/>
<sequence>MTRASADPQVMHAAVDWLVRHEAETLSDADRQAFEHWLGGDPAHLAAWSRVNSALASPLTTVRHLQAHADGVHVQAAMQALFRTRRRRVLQGALALGGVSVAAAVATDRLMPIGQIMADLYTGTGERREFTLADGSTVLLDARSAVDVSDASGAPELLHRAGGLIVARSHAGAEPLRIRTRDGFALLESGRMMSRVRADRTEMVAMDRPVVLQPREYRQVLLNAGEGVNFSAQRTEPMRGNPLHRASWQQGMLAVDDWPLGEVVQALQAYFPGFIRVAPSVSELRVFGIFRLDVDEMLSTLGQILPVRVRRLGPLISLDGPGAR</sequence>
<feature type="domain" description="FecR protein" evidence="1">
    <location>
        <begin position="119"/>
        <end position="202"/>
    </location>
</feature>
<accession>A0A7G9RJB9</accession>
<dbReference type="PIRSF" id="PIRSF018266">
    <property type="entry name" value="FecR"/>
    <property type="match status" value="1"/>
</dbReference>
<proteinExistence type="predicted"/>
<evidence type="ECO:0000259" key="2">
    <source>
        <dbReference type="Pfam" id="PF16220"/>
    </source>
</evidence>
<dbReference type="GO" id="GO:0016989">
    <property type="term" value="F:sigma factor antagonist activity"/>
    <property type="evidence" value="ECO:0007669"/>
    <property type="project" value="TreeGrafter"/>
</dbReference>
<evidence type="ECO:0000259" key="1">
    <source>
        <dbReference type="Pfam" id="PF04773"/>
    </source>
</evidence>
<dbReference type="RefSeq" id="WP_187595967.1">
    <property type="nucleotide sequence ID" value="NZ_CP060714.1"/>
</dbReference>
<organism evidence="3 4">
    <name type="scientific">Diaphorobacter ruginosibacter</name>
    <dbReference type="NCBI Taxonomy" id="1715720"/>
    <lineage>
        <taxon>Bacteria</taxon>
        <taxon>Pseudomonadati</taxon>
        <taxon>Pseudomonadota</taxon>
        <taxon>Betaproteobacteria</taxon>
        <taxon>Burkholderiales</taxon>
        <taxon>Comamonadaceae</taxon>
        <taxon>Diaphorobacter</taxon>
    </lineage>
</organism>
<dbReference type="Gene3D" id="2.60.120.1440">
    <property type="match status" value="1"/>
</dbReference>
<dbReference type="Proteomes" id="UP000515811">
    <property type="component" value="Chromosome"/>
</dbReference>
<dbReference type="InterPro" id="IPR012373">
    <property type="entry name" value="Ferrdict_sens_TM"/>
</dbReference>
<dbReference type="InterPro" id="IPR032623">
    <property type="entry name" value="FecR_N"/>
</dbReference>
<dbReference type="PANTHER" id="PTHR30273">
    <property type="entry name" value="PERIPLASMIC SIGNAL SENSOR AND SIGMA FACTOR ACTIVATOR FECR-RELATED"/>
    <property type="match status" value="1"/>
</dbReference>
<gene>
    <name evidence="3" type="ORF">H9K76_13755</name>
</gene>
<feature type="domain" description="FecR N-terminal" evidence="2">
    <location>
        <begin position="13"/>
        <end position="52"/>
    </location>
</feature>
<evidence type="ECO:0000313" key="4">
    <source>
        <dbReference type="Proteomes" id="UP000515811"/>
    </source>
</evidence>
<dbReference type="Pfam" id="PF04773">
    <property type="entry name" value="FecR"/>
    <property type="match status" value="1"/>
</dbReference>
<keyword evidence="4" id="KW-1185">Reference proteome</keyword>
<protein>
    <submittedName>
        <fullName evidence="3">DUF4880 domain-containing protein</fullName>
    </submittedName>
</protein>
<evidence type="ECO:0000313" key="3">
    <source>
        <dbReference type="EMBL" id="QNN55694.1"/>
    </source>
</evidence>
<dbReference type="InterPro" id="IPR006860">
    <property type="entry name" value="FecR"/>
</dbReference>
<reference evidence="3 4" key="1">
    <citation type="submission" date="2020-08" db="EMBL/GenBank/DDBJ databases">
        <title>Genome sequence of Diaphorobacter ruginosibacter DSM 27467T.</title>
        <authorList>
            <person name="Hyun D.-W."/>
            <person name="Bae J.-W."/>
        </authorList>
    </citation>
    <scope>NUCLEOTIDE SEQUENCE [LARGE SCALE GENOMIC DNA]</scope>
    <source>
        <strain evidence="3 4">DSM 27467</strain>
    </source>
</reference>
<dbReference type="EMBL" id="CP060714">
    <property type="protein sequence ID" value="QNN55694.1"/>
    <property type="molecule type" value="Genomic_DNA"/>
</dbReference>
<dbReference type="Pfam" id="PF16220">
    <property type="entry name" value="DUF4880"/>
    <property type="match status" value="1"/>
</dbReference>
<name>A0A7G9RJB9_9BURK</name>
<dbReference type="KEGG" id="drg:H9K76_13755"/>
<dbReference type="PANTHER" id="PTHR30273:SF2">
    <property type="entry name" value="PROTEIN FECR"/>
    <property type="match status" value="1"/>
</dbReference>